<feature type="compositionally biased region" description="Low complexity" evidence="1">
    <location>
        <begin position="25"/>
        <end position="43"/>
    </location>
</feature>
<proteinExistence type="predicted"/>
<evidence type="ECO:0000313" key="4">
    <source>
        <dbReference type="Proteomes" id="UP001172457"/>
    </source>
</evidence>
<feature type="transmembrane region" description="Helical" evidence="2">
    <location>
        <begin position="59"/>
        <end position="80"/>
    </location>
</feature>
<name>A0AA38WNC0_9ASTR</name>
<dbReference type="PANTHER" id="PTHR46635:SF5">
    <property type="entry name" value="GLYCOSYL TRANSFERASE, FAMILY 1"/>
    <property type="match status" value="1"/>
</dbReference>
<dbReference type="AlphaFoldDB" id="A0AA38WNC0"/>
<dbReference type="Proteomes" id="UP001172457">
    <property type="component" value="Chromosome 3"/>
</dbReference>
<reference evidence="3" key="1">
    <citation type="submission" date="2023-03" db="EMBL/GenBank/DDBJ databases">
        <title>Chromosome-scale reference genome and RAD-based genetic map of yellow starthistle (Centaurea solstitialis) reveal putative structural variation and QTLs associated with invader traits.</title>
        <authorList>
            <person name="Reatini B."/>
            <person name="Cang F.A."/>
            <person name="Jiang Q."/>
            <person name="Mckibben M.T.W."/>
            <person name="Barker M.S."/>
            <person name="Rieseberg L.H."/>
            <person name="Dlugosch K.M."/>
        </authorList>
    </citation>
    <scope>NUCLEOTIDE SEQUENCE</scope>
    <source>
        <strain evidence="3">CAN-66</strain>
        <tissue evidence="3">Leaf</tissue>
    </source>
</reference>
<protein>
    <recommendedName>
        <fullName evidence="5">Glycosyltransferase</fullName>
    </recommendedName>
</protein>
<dbReference type="EMBL" id="JARYMX010000003">
    <property type="protein sequence ID" value="KAJ9556009.1"/>
    <property type="molecule type" value="Genomic_DNA"/>
</dbReference>
<accession>A0AA38WNC0</accession>
<dbReference type="PANTHER" id="PTHR46635">
    <property type="entry name" value="GLYCOSYL TRANSFERASE FAMILY 1 PROTEIN"/>
    <property type="match status" value="1"/>
</dbReference>
<keyword evidence="2" id="KW-1133">Transmembrane helix</keyword>
<evidence type="ECO:0000256" key="1">
    <source>
        <dbReference type="SAM" id="MobiDB-lite"/>
    </source>
</evidence>
<organism evidence="3 4">
    <name type="scientific">Centaurea solstitialis</name>
    <name type="common">yellow star-thistle</name>
    <dbReference type="NCBI Taxonomy" id="347529"/>
    <lineage>
        <taxon>Eukaryota</taxon>
        <taxon>Viridiplantae</taxon>
        <taxon>Streptophyta</taxon>
        <taxon>Embryophyta</taxon>
        <taxon>Tracheophyta</taxon>
        <taxon>Spermatophyta</taxon>
        <taxon>Magnoliopsida</taxon>
        <taxon>eudicotyledons</taxon>
        <taxon>Gunneridae</taxon>
        <taxon>Pentapetalae</taxon>
        <taxon>asterids</taxon>
        <taxon>campanulids</taxon>
        <taxon>Asterales</taxon>
        <taxon>Asteraceae</taxon>
        <taxon>Carduoideae</taxon>
        <taxon>Cardueae</taxon>
        <taxon>Centaureinae</taxon>
        <taxon>Centaurea</taxon>
    </lineage>
</organism>
<evidence type="ECO:0000313" key="3">
    <source>
        <dbReference type="EMBL" id="KAJ9556009.1"/>
    </source>
</evidence>
<keyword evidence="2" id="KW-0472">Membrane</keyword>
<evidence type="ECO:0008006" key="5">
    <source>
        <dbReference type="Google" id="ProtNLM"/>
    </source>
</evidence>
<keyword evidence="2" id="KW-0812">Transmembrane</keyword>
<feature type="region of interest" description="Disordered" evidence="1">
    <location>
        <begin position="11"/>
        <end position="43"/>
    </location>
</feature>
<feature type="compositionally biased region" description="Basic and acidic residues" evidence="1">
    <location>
        <begin position="11"/>
        <end position="24"/>
    </location>
</feature>
<gene>
    <name evidence="3" type="ORF">OSB04_010623</name>
</gene>
<comment type="caution">
    <text evidence="3">The sequence shown here is derived from an EMBL/GenBank/DDBJ whole genome shotgun (WGS) entry which is preliminary data.</text>
</comment>
<keyword evidence="4" id="KW-1185">Reference proteome</keyword>
<sequence>MGSLSPVLPIKRDPSFKSPPRNEKNNNSNSYVNNNNNSNQRANSRSRFGRFMVLKKIDYLQWISAIAVFIFFMFLFQLFLPLSMVEKSDGDFLKGREDGGDLKDLVKEIGGFDFGEDVVEFVHTKRLMKFQREKKVFADLLVDQQQIMMVTVAVALRAAGYELEIFSLEDGPVHAIWNTIGVPVSILDANDKMANMIDWLNYDGIFVNSLAAMDVISCLLQEPFKSVPLIWAVHEKALATRATGYISGGQVEMIDEWKTIFNRATVVVFPNYALPMFYAAFDAGNYFVVPGSTSGACKIDNSTTVYEENLLENMNISVDDFVVAIVGSEFLYNGIWVEHALVLQALLPLLAKFHVGDSSSPHLKIIILSQDLTGNYSAAVEVDDGVNGLLFPKEKIEALTEITLQMVSDGKLSSLARNIAKKGKNNAKNMMALESVEGYASLIENVLNLPSEVAAPRAVSEIPSNFKTEWQWHLFEAIADRKYVNRTLRIQNFLNKVEDRWNPSLKGEISGTSLENDTFVYSLWEEEKRDQIMKAKRMREDDELRDRSDQLRGTWEEVYKNAKKVDRNRNDLHERDDGEIERTGQPLCIYEPYLGQGSWPFLHRNSLYRGIGLSTKGRRPRRDDIDAPSRLPLLNTAYYRDALGDFGAFLAIANRVDRIHKNAWIGFLSWRATARKASLSENSEIALLEDIEAQKHGDAIYFWVRMDKDPRNTTQQGFWSFCDAINADGDTWSVMHSWAMPTKSFLEFVMFSRMFVDALDAQVYEEQHRSGLCYLSLSKDKHCYSRVLEILVNVWAYHRREEWCT</sequence>
<evidence type="ECO:0000256" key="2">
    <source>
        <dbReference type="SAM" id="Phobius"/>
    </source>
</evidence>